<dbReference type="InterPro" id="IPR059141">
    <property type="entry name" value="Beta-prop_Nup120_160"/>
</dbReference>
<feature type="region of interest" description="Disordered" evidence="4">
    <location>
        <begin position="1168"/>
        <end position="1207"/>
    </location>
</feature>
<accession>A0AAN9Z5H7</accession>
<evidence type="ECO:0000256" key="4">
    <source>
        <dbReference type="SAM" id="MobiDB-lite"/>
    </source>
</evidence>
<dbReference type="Pfam" id="PF23345">
    <property type="entry name" value="NUP160_helical"/>
    <property type="match status" value="1"/>
</dbReference>
<dbReference type="EMBL" id="JAZDUA010000085">
    <property type="protein sequence ID" value="KAK7868873.1"/>
    <property type="molecule type" value="Genomic_DNA"/>
</dbReference>
<dbReference type="GO" id="GO:0005643">
    <property type="term" value="C:nuclear pore"/>
    <property type="evidence" value="ECO:0007669"/>
    <property type="project" value="UniProtKB-ARBA"/>
</dbReference>
<feature type="compositionally biased region" description="Basic and acidic residues" evidence="4">
    <location>
        <begin position="1168"/>
        <end position="1184"/>
    </location>
</feature>
<evidence type="ECO:0000313" key="9">
    <source>
        <dbReference type="EMBL" id="KAK7868873.1"/>
    </source>
</evidence>
<reference evidence="9 10" key="1">
    <citation type="submission" date="2024-03" db="EMBL/GenBank/DDBJ databases">
        <title>The genome assembly and annotation of the cricket Gryllus longicercus Weissman &amp; Gray.</title>
        <authorList>
            <person name="Szrajer S."/>
            <person name="Gray D."/>
            <person name="Ylla G."/>
        </authorList>
    </citation>
    <scope>NUCLEOTIDE SEQUENCE [LARGE SCALE GENOMIC DNA]</scope>
    <source>
        <strain evidence="9">DAG 2021-001</strain>
        <tissue evidence="9">Whole body minus gut</tissue>
    </source>
</reference>
<keyword evidence="3" id="KW-0539">Nucleus</keyword>
<organism evidence="9 10">
    <name type="scientific">Gryllus longicercus</name>
    <dbReference type="NCBI Taxonomy" id="2509291"/>
    <lineage>
        <taxon>Eukaryota</taxon>
        <taxon>Metazoa</taxon>
        <taxon>Ecdysozoa</taxon>
        <taxon>Arthropoda</taxon>
        <taxon>Hexapoda</taxon>
        <taxon>Insecta</taxon>
        <taxon>Pterygota</taxon>
        <taxon>Neoptera</taxon>
        <taxon>Polyneoptera</taxon>
        <taxon>Orthoptera</taxon>
        <taxon>Ensifera</taxon>
        <taxon>Gryllidea</taxon>
        <taxon>Grylloidea</taxon>
        <taxon>Gryllidae</taxon>
        <taxon>Gryllinae</taxon>
        <taxon>Gryllus</taxon>
    </lineage>
</organism>
<protein>
    <recommendedName>
        <fullName evidence="11">Nuclear pore complex protein Nup160</fullName>
    </recommendedName>
</protein>
<feature type="domain" description="NUP160 helical" evidence="6">
    <location>
        <begin position="592"/>
        <end position="810"/>
    </location>
</feature>
<evidence type="ECO:0000256" key="2">
    <source>
        <dbReference type="ARBA" id="ARBA00022448"/>
    </source>
</evidence>
<evidence type="ECO:0000313" key="10">
    <source>
        <dbReference type="Proteomes" id="UP001378592"/>
    </source>
</evidence>
<gene>
    <name evidence="9" type="ORF">R5R35_014196</name>
</gene>
<dbReference type="Pfam" id="PF11715">
    <property type="entry name" value="Beta-prop_Nup120_160"/>
    <property type="match status" value="1"/>
</dbReference>
<dbReference type="InterPro" id="IPR021717">
    <property type="entry name" value="Nucleoporin_Nup160"/>
</dbReference>
<evidence type="ECO:0000256" key="3">
    <source>
        <dbReference type="ARBA" id="ARBA00023242"/>
    </source>
</evidence>
<comment type="subcellular location">
    <subcellularLocation>
        <location evidence="1">Nucleus</location>
    </subcellularLocation>
</comment>
<proteinExistence type="predicted"/>
<keyword evidence="10" id="KW-1185">Reference proteome</keyword>
<evidence type="ECO:0000259" key="5">
    <source>
        <dbReference type="Pfam" id="PF11715"/>
    </source>
</evidence>
<dbReference type="Pfam" id="PF23354">
    <property type="entry name" value="TPR_NUP160_120_M"/>
    <property type="match status" value="1"/>
</dbReference>
<dbReference type="Pfam" id="PF23347">
    <property type="entry name" value="TPR_Nup160_C"/>
    <property type="match status" value="1"/>
</dbReference>
<feature type="domain" description="NUP160 C-terminal TPR" evidence="7">
    <location>
        <begin position="1230"/>
        <end position="1510"/>
    </location>
</feature>
<keyword evidence="2" id="KW-0813">Transport</keyword>
<feature type="region of interest" description="Disordered" evidence="4">
    <location>
        <begin position="561"/>
        <end position="588"/>
    </location>
</feature>
<feature type="domain" description="Nucleoporin Nup120/160 beta-propeller" evidence="5">
    <location>
        <begin position="59"/>
        <end position="554"/>
    </location>
</feature>
<dbReference type="PANTHER" id="PTHR21286">
    <property type="entry name" value="NUCLEAR PORE COMPLEX PROTEIN NUP160"/>
    <property type="match status" value="1"/>
</dbReference>
<dbReference type="PANTHER" id="PTHR21286:SF0">
    <property type="entry name" value="NUCLEAR PORE COMPLEX PROTEIN NUP160"/>
    <property type="match status" value="1"/>
</dbReference>
<sequence>MGDNGICFREVTPDQLFPEKWKDFTVNIGGTQALQEIKVPERAGGYAYKDQVKIYSRNRFLYWRTSHDTLELVEQSLDVNLVGNALRIRFQDTPVLEGVSVHEAEKAIVVLVATVSSVHRLSFPHPDHLCSEDSADFALAHHPDIGIKSIFADTTLSSVRDPSSFHVLNSVASGIGLPHVSASLLTVQGDSLFALGYPSGSNLLVQMGAGGQEVLVRELKEETFVPRFLSGITHALIGGRGVPTEAPVSLALHCIGLETYLFCLHRDGILAMWSCSRVALMSTLDLAQVCGSEPGQHATEGVQSHVLRKAQDARDGRVLLAAFLCFAEGSQVCLAKPSLVPGGASFRLNLLCTVPAPAGDLVELALAGGALWAAWRGPRGPLVSRAALGAELGPWRMALLEPPPDVEAALRDDADVAEQYLHYVFHGHHFSAPVIARALALFRRSGPAAAAAAAAAEGAGGGASFRALRERVARAVEADIRRQAAGAELTDDDYAELAYASWSRFYSGCVQYAEAATRALGLLPLGGGGGGAAAGAVLLKRRCYSLLRPMDPLEQQLLAPEAASAADGPSDRKAGSPSWDESEGAGEGDEGLRALASALALLEARCPPELKAAVATALEEAQNPETRVAELLRAPPTADTEPLLAPPFLQELGRRLALVPEPCAAVSALLRRLALDATTAEMEALEAALAPGAAPPPPPLPPAVATLFAGAAGLSVVAQTLHQVASARLAACRALLLLLRLLVERRAALGARLEAARLDALRSSLAPHVVVMAQAYHSVAWLGEACAARASRASLDAASELLAAAGLARLAAAARAAAAAAPGAAPDGRPPSLLALLLRGPLGAAARAALAARPPAPLDEAPGGAGAGAALPLALALGRAAWPVGARAAAGPLLLAAGQRRAAAEYERLLAGWCECGVPLRRFALGAALLLGGEPRKALDALQAAAAPRDAARTLLEQLGAGAGGGGGGVGGGDSDALSPSAQYTLLLVRLFSLGRHWDCVLALAEAGAARALNDEERATLHLLAFGAHLRLGRLARAFHALVAIPDRQRARLCLRQLVATCFERRRLAELLDFPHGALLDDLSAQVLSRARAQPPGAGPHYSFLYALHMGRGAARKAAFAMLEQALRARAELPASAANVRLRARCLLACLNALRLAAPDVRWLVRPDPEPARAHDHPRGRAAPDDGEDDASDEGLSGEAAPRSALARRRPADAEVLALATHRRVALLTLEDVEREYLLASAHLALLRRDQHGFGAVAGDLSPAEIVTACTSAGLYETALLVGQRCGLPLDPVVRHLACTCIDLTRRGMQNAEETWVWLKENDVWEFGIGDAAALELAWKLLEVQLSRLEPLPAEEGSPGAGPLCSEGQLHLAAAAALVRAGAFLPLWLVRACRRRDAARLLRLLAGAGRLEEAAALAADLLWTALGRADASAAGAAGAAAPPPPLPGRALAAALVSRAPLCMPVHTVDRLLLELQAAAQAEPQAYAEPLKQLHHVRDLYVKEAVNTSNQLMDRIHMTRHLLST</sequence>
<feature type="domain" description="NUP160 middle TPR" evidence="8">
    <location>
        <begin position="882"/>
        <end position="1156"/>
    </location>
</feature>
<evidence type="ECO:0000259" key="6">
    <source>
        <dbReference type="Pfam" id="PF23345"/>
    </source>
</evidence>
<name>A0AAN9Z5H7_9ORTH</name>
<dbReference type="InterPro" id="IPR056536">
    <property type="entry name" value="TPR_NUP160_C"/>
</dbReference>
<evidence type="ECO:0000256" key="1">
    <source>
        <dbReference type="ARBA" id="ARBA00004123"/>
    </source>
</evidence>
<dbReference type="InterPro" id="IPR056547">
    <property type="entry name" value="NUP160_helical"/>
</dbReference>
<evidence type="ECO:0000259" key="8">
    <source>
        <dbReference type="Pfam" id="PF23354"/>
    </source>
</evidence>
<evidence type="ECO:0000259" key="7">
    <source>
        <dbReference type="Pfam" id="PF23347"/>
    </source>
</evidence>
<dbReference type="InterPro" id="IPR056535">
    <property type="entry name" value="TPR_NUP160_M"/>
</dbReference>
<evidence type="ECO:0008006" key="11">
    <source>
        <dbReference type="Google" id="ProtNLM"/>
    </source>
</evidence>
<dbReference type="Proteomes" id="UP001378592">
    <property type="component" value="Unassembled WGS sequence"/>
</dbReference>
<comment type="caution">
    <text evidence="9">The sequence shown here is derived from an EMBL/GenBank/DDBJ whole genome shotgun (WGS) entry which is preliminary data.</text>
</comment>
<dbReference type="GO" id="GO:0017056">
    <property type="term" value="F:structural constituent of nuclear pore"/>
    <property type="evidence" value="ECO:0007669"/>
    <property type="project" value="TreeGrafter"/>
</dbReference>